<dbReference type="SUPFAM" id="SSF52833">
    <property type="entry name" value="Thioredoxin-like"/>
    <property type="match status" value="1"/>
</dbReference>
<feature type="domain" description="Thioredoxin" evidence="1">
    <location>
        <begin position="41"/>
        <end position="186"/>
    </location>
</feature>
<comment type="caution">
    <text evidence="2">The sequence shown here is derived from an EMBL/GenBank/DDBJ whole genome shotgun (WGS) entry which is preliminary data.</text>
</comment>
<dbReference type="EMBL" id="JACPRF010000191">
    <property type="protein sequence ID" value="MBI2876467.1"/>
    <property type="molecule type" value="Genomic_DNA"/>
</dbReference>
<name>A0A932CNS2_UNCTE</name>
<evidence type="ECO:0000259" key="1">
    <source>
        <dbReference type="PROSITE" id="PS51352"/>
    </source>
</evidence>
<evidence type="ECO:0000313" key="3">
    <source>
        <dbReference type="Proteomes" id="UP000769766"/>
    </source>
</evidence>
<dbReference type="InterPro" id="IPR013766">
    <property type="entry name" value="Thioredoxin_domain"/>
</dbReference>
<dbReference type="Proteomes" id="UP000769766">
    <property type="component" value="Unassembled WGS sequence"/>
</dbReference>
<dbReference type="InterPro" id="IPR036249">
    <property type="entry name" value="Thioredoxin-like_sf"/>
</dbReference>
<protein>
    <submittedName>
        <fullName evidence="2">Thioredoxin family protein</fullName>
    </submittedName>
</protein>
<dbReference type="Pfam" id="PF13098">
    <property type="entry name" value="Thioredoxin_2"/>
    <property type="match status" value="1"/>
</dbReference>
<reference evidence="2" key="1">
    <citation type="submission" date="2020-07" db="EMBL/GenBank/DDBJ databases">
        <title>Huge and variable diversity of episymbiotic CPR bacteria and DPANN archaea in groundwater ecosystems.</title>
        <authorList>
            <person name="He C.Y."/>
            <person name="Keren R."/>
            <person name="Whittaker M."/>
            <person name="Farag I.F."/>
            <person name="Doudna J."/>
            <person name="Cate J.H.D."/>
            <person name="Banfield J.F."/>
        </authorList>
    </citation>
    <scope>NUCLEOTIDE SEQUENCE</scope>
    <source>
        <strain evidence="2">NC_groundwater_672_Ag_B-0.1um_62_36</strain>
    </source>
</reference>
<dbReference type="PROSITE" id="PS51352">
    <property type="entry name" value="THIOREDOXIN_2"/>
    <property type="match status" value="1"/>
</dbReference>
<organism evidence="2 3">
    <name type="scientific">Tectimicrobiota bacterium</name>
    <dbReference type="NCBI Taxonomy" id="2528274"/>
    <lineage>
        <taxon>Bacteria</taxon>
        <taxon>Pseudomonadati</taxon>
        <taxon>Nitrospinota/Tectimicrobiota group</taxon>
        <taxon>Candidatus Tectimicrobiota</taxon>
    </lineage>
</organism>
<proteinExistence type="predicted"/>
<dbReference type="InterPro" id="IPR012336">
    <property type="entry name" value="Thioredoxin-like_fold"/>
</dbReference>
<evidence type="ECO:0000313" key="2">
    <source>
        <dbReference type="EMBL" id="MBI2876467.1"/>
    </source>
</evidence>
<dbReference type="Gene3D" id="3.40.30.10">
    <property type="entry name" value="Glutaredoxin"/>
    <property type="match status" value="1"/>
</dbReference>
<sequence length="191" mass="21280">MRPWLKSRGDPEGVRSSRLKAEIRGLFSPSLFLILSLSLCLAEISPVASYAGLRGMPEGKPKVEVGSKAPLDTEDLRKAHQAGKAILLMFGNPDHCIYCEKVWGNINDLRPHYEKEVAPILKIHRASKFWGPENEAVALGERYGVIGEPWLFLIDKEGIVRHIFIGLTGRSEIEKEVKRVVEGGALQGKRQ</sequence>
<accession>A0A932CNS2</accession>
<dbReference type="AlphaFoldDB" id="A0A932CNS2"/>
<gene>
    <name evidence="2" type="ORF">HYY20_06260</name>
</gene>